<sequence length="104" mass="11856">MKVKFKKREQTTKVILVSAQDDKGSRQLNMEARSGGSLHHGYHYVIRSDGTVEEGRAHDEVSSFRDKTAIYVRENHLCPPPPPSLVFDKWAGLEFIKMKEEDIG</sequence>
<dbReference type="GO" id="GO:0008745">
    <property type="term" value="F:N-acetylmuramoyl-L-alanine amidase activity"/>
    <property type="evidence" value="ECO:0007669"/>
    <property type="project" value="InterPro"/>
</dbReference>
<dbReference type="Proteomes" id="UP000595970">
    <property type="component" value="Segment"/>
</dbReference>
<organism evidence="1 2">
    <name type="scientific">Aeromonas phage T7-Ah</name>
    <dbReference type="NCBI Taxonomy" id="2759196"/>
    <lineage>
        <taxon>Viruses</taxon>
        <taxon>Duplodnaviria</taxon>
        <taxon>Heunggongvirae</taxon>
        <taxon>Uroviricota</taxon>
        <taxon>Caudoviricetes</taxon>
        <taxon>Autographivirales</taxon>
        <taxon>Autotranscriptaviridae</taxon>
        <taxon>Studiervirinae</taxon>
        <taxon>Armandvirus</taxon>
        <taxon>Armandvirus T7Ah</taxon>
    </lineage>
</organism>
<name>A0A7S6HSB2_9CAUD</name>
<dbReference type="InterPro" id="IPR036505">
    <property type="entry name" value="Amidase/PGRP_sf"/>
</dbReference>
<dbReference type="GO" id="GO:0009253">
    <property type="term" value="P:peptidoglycan catabolic process"/>
    <property type="evidence" value="ECO:0007669"/>
    <property type="project" value="InterPro"/>
</dbReference>
<keyword evidence="2" id="KW-1185">Reference proteome</keyword>
<proteinExistence type="predicted"/>
<dbReference type="SUPFAM" id="SSF55846">
    <property type="entry name" value="N-acetylmuramoyl-L-alanine amidase-like"/>
    <property type="match status" value="1"/>
</dbReference>
<evidence type="ECO:0000313" key="2">
    <source>
        <dbReference type="Proteomes" id="UP000595970"/>
    </source>
</evidence>
<evidence type="ECO:0000313" key="1">
    <source>
        <dbReference type="EMBL" id="QOC54752.1"/>
    </source>
</evidence>
<reference evidence="1 2" key="1">
    <citation type="journal article" date="2021" name="Arch.">
        <title>Characterization of bacteriophage T7-Ah reveals its lytic activity against a subset of both mesophilic and psychrophilic Aeromonas salmonicida strains.</title>
        <authorList>
            <person name="Leduc G.R."/>
            <person name="Paquet V.E."/>
            <person name="Vincent A.T."/>
            <person name="Charette S.J."/>
        </authorList>
    </citation>
    <scope>NUCLEOTIDE SEQUENCE [LARGE SCALE GENOMIC DNA]</scope>
</reference>
<accession>A0A7S6HSB2</accession>
<dbReference type="EMBL" id="MT740748">
    <property type="protein sequence ID" value="QOC54752.1"/>
    <property type="molecule type" value="Genomic_DNA"/>
</dbReference>
<protein>
    <submittedName>
        <fullName evidence="1">Putative lysozyme</fullName>
    </submittedName>
</protein>